<sequence length="484" mass="50247">MQRFRTNSSSKSVNFRLSAALLMALAAVGGASAATLSVGPGKTYAAPCAAFAKAKAGDIVEIDGSKTYSGDVCAISTSKLIIRGVNGRPKIDAAGKNAQGKAIWVVKGNDITVENVEMFGAKVPDKNGAALRLEGTNFTLRSSYLHGNENGILSGTNTSSHIVIEYSEFGRNGGGDGYSHNLYIGNVGSLVFRYNYSHDAWVGHNLKSRARVNTISYNRFSSTPSGSLKAGTPSYEIDLPNAGTAYVIGNVIHQPAVHNNPGMLAYGMEGATNPGKDLYVVNNTFINDDSSRGTFVLVGSKVTTPVLLQNNIFSGIGSVTSQGSAIQKSNYRSVAAGFVNRALFDLHPLANALVINAGTAPGKSAAGVSLAPTAQYKHTAASESRSASGALDIGAYEASGSTSTPSNPAPAPAPSPAPGTPETWNQCATEGYTCSFTGTREVRFGVSGAYSTKVITAKTACTTKVFGDPKKGMSKTCSYSSLAR</sequence>
<dbReference type="OrthoDB" id="8878147at2"/>
<evidence type="ECO:0000313" key="4">
    <source>
        <dbReference type="Proteomes" id="UP000245820"/>
    </source>
</evidence>
<dbReference type="KEGG" id="mtim:DIR46_13230"/>
<reference evidence="3 4" key="1">
    <citation type="submission" date="2018-05" db="EMBL/GenBank/DDBJ databases">
        <title>Complete genome sequence of Massilia oculi sp. nov. CCUG 43427T (=DSM 26321T), the type strain of M. oculi, and comparison with genome sequences of other Massilia strains.</title>
        <authorList>
            <person name="Zhu B."/>
        </authorList>
    </citation>
    <scope>NUCLEOTIDE SEQUENCE [LARGE SCALE GENOMIC DNA]</scope>
    <source>
        <strain evidence="3 4">CCUG 43427</strain>
    </source>
</reference>
<gene>
    <name evidence="3" type="ORF">DIR46_13230</name>
</gene>
<proteinExistence type="predicted"/>
<name>A0A2S2DIX1_9BURK</name>
<feature type="chain" id="PRO_5015778110" description="Right handed beta helix domain-containing protein" evidence="2">
    <location>
        <begin position="34"/>
        <end position="484"/>
    </location>
</feature>
<dbReference type="Gene3D" id="2.160.20.10">
    <property type="entry name" value="Single-stranded right-handed beta-helix, Pectin lyase-like"/>
    <property type="match status" value="1"/>
</dbReference>
<dbReference type="InterPro" id="IPR012334">
    <property type="entry name" value="Pectin_lyas_fold"/>
</dbReference>
<feature type="signal peptide" evidence="2">
    <location>
        <begin position="1"/>
        <end position="33"/>
    </location>
</feature>
<protein>
    <recommendedName>
        <fullName evidence="5">Right handed beta helix domain-containing protein</fullName>
    </recommendedName>
</protein>
<evidence type="ECO:0000256" key="1">
    <source>
        <dbReference type="SAM" id="MobiDB-lite"/>
    </source>
</evidence>
<evidence type="ECO:0000313" key="3">
    <source>
        <dbReference type="EMBL" id="AWL05295.1"/>
    </source>
</evidence>
<evidence type="ECO:0000256" key="2">
    <source>
        <dbReference type="SAM" id="SignalP"/>
    </source>
</evidence>
<accession>A0A2S2DIX1</accession>
<dbReference type="InterPro" id="IPR011050">
    <property type="entry name" value="Pectin_lyase_fold/virulence"/>
</dbReference>
<dbReference type="RefSeq" id="WP_109345629.1">
    <property type="nucleotide sequence ID" value="NZ_CP029343.1"/>
</dbReference>
<feature type="region of interest" description="Disordered" evidence="1">
    <location>
        <begin position="397"/>
        <end position="424"/>
    </location>
</feature>
<dbReference type="Proteomes" id="UP000245820">
    <property type="component" value="Chromosome"/>
</dbReference>
<keyword evidence="4" id="KW-1185">Reference proteome</keyword>
<dbReference type="AlphaFoldDB" id="A0A2S2DIX1"/>
<organism evidence="3 4">
    <name type="scientific">Massilia oculi</name>
    <dbReference type="NCBI Taxonomy" id="945844"/>
    <lineage>
        <taxon>Bacteria</taxon>
        <taxon>Pseudomonadati</taxon>
        <taxon>Pseudomonadota</taxon>
        <taxon>Betaproteobacteria</taxon>
        <taxon>Burkholderiales</taxon>
        <taxon>Oxalobacteraceae</taxon>
        <taxon>Telluria group</taxon>
        <taxon>Massilia</taxon>
    </lineage>
</organism>
<evidence type="ECO:0008006" key="5">
    <source>
        <dbReference type="Google" id="ProtNLM"/>
    </source>
</evidence>
<dbReference type="EMBL" id="CP029343">
    <property type="protein sequence ID" value="AWL05295.1"/>
    <property type="molecule type" value="Genomic_DNA"/>
</dbReference>
<dbReference type="SUPFAM" id="SSF51126">
    <property type="entry name" value="Pectin lyase-like"/>
    <property type="match status" value="1"/>
</dbReference>
<keyword evidence="2" id="KW-0732">Signal</keyword>
<feature type="compositionally biased region" description="Pro residues" evidence="1">
    <location>
        <begin position="407"/>
        <end position="419"/>
    </location>
</feature>